<evidence type="ECO:0000313" key="2">
    <source>
        <dbReference type="EMBL" id="GJT16889.1"/>
    </source>
</evidence>
<protein>
    <submittedName>
        <fullName evidence="2">VIER F-box protein 2</fullName>
    </submittedName>
</protein>
<dbReference type="InterPro" id="IPR013103">
    <property type="entry name" value="RVT_2"/>
</dbReference>
<reference evidence="2" key="1">
    <citation type="journal article" date="2022" name="Int. J. Mol. Sci.">
        <title>Draft Genome of Tanacetum Coccineum: Genomic Comparison of Closely Related Tanacetum-Family Plants.</title>
        <authorList>
            <person name="Yamashiro T."/>
            <person name="Shiraishi A."/>
            <person name="Nakayama K."/>
            <person name="Satake H."/>
        </authorList>
    </citation>
    <scope>NUCLEOTIDE SEQUENCE</scope>
</reference>
<feature type="domain" description="Reverse transcriptase Ty1/copia-type" evidence="1">
    <location>
        <begin position="1"/>
        <end position="56"/>
    </location>
</feature>
<comment type="caution">
    <text evidence="2">The sequence shown here is derived from an EMBL/GenBank/DDBJ whole genome shotgun (WGS) entry which is preliminary data.</text>
</comment>
<keyword evidence="3" id="KW-1185">Reference proteome</keyword>
<dbReference type="Pfam" id="PF07727">
    <property type="entry name" value="RVT_2"/>
    <property type="match status" value="1"/>
</dbReference>
<evidence type="ECO:0000259" key="1">
    <source>
        <dbReference type="Pfam" id="PF07727"/>
    </source>
</evidence>
<dbReference type="Proteomes" id="UP001151760">
    <property type="component" value="Unassembled WGS sequence"/>
</dbReference>
<reference evidence="2" key="2">
    <citation type="submission" date="2022-01" db="EMBL/GenBank/DDBJ databases">
        <authorList>
            <person name="Yamashiro T."/>
            <person name="Shiraishi A."/>
            <person name="Satake H."/>
            <person name="Nakayama K."/>
        </authorList>
    </citation>
    <scope>NUCLEOTIDE SEQUENCE</scope>
</reference>
<dbReference type="PANTHER" id="PTHR11439:SF463">
    <property type="entry name" value="REVERSE TRANSCRIPTASE TY1_COPIA-TYPE DOMAIN-CONTAINING PROTEIN"/>
    <property type="match status" value="1"/>
</dbReference>
<gene>
    <name evidence="2" type="ORF">Tco_0875595</name>
</gene>
<sequence length="386" mass="44956">MHSRFEMSMMGELKFFLGLQIHQSSKGIFINQVKYALDILKKHGMKNYDSIGTPMTTKPKLDADLSGIPVDQTKYRSMIGSLMYLTSSRSDIVQATCFLACYQARTTKKHLKEVKRIFWYLKKTIHMGLIDNDLFTYDIEVPKPSQCDKQASNPTHNDLKEYEWNVSYDDYEKIYAEAVIFINKRLVRLIDVTLEQWLDLKYGSHVTMDENIKKEIWIGTQGDDEVKLSDKESSDPNDENPIDENDVAKIFRIETNVFDFKTPTCKAFKEFNYLLQINPDVLTKDIDGFKTYEDYKDDWIYEWNEDVPWVHEKPWTDNGQTSSWKDDGYCNGGNLPGAYIVGNTLHYQDLEWYEALEDGKLKDEALLNKAIMEGTINEEEESLDET</sequence>
<dbReference type="PANTHER" id="PTHR11439">
    <property type="entry name" value="GAG-POL-RELATED RETROTRANSPOSON"/>
    <property type="match status" value="1"/>
</dbReference>
<organism evidence="2 3">
    <name type="scientific">Tanacetum coccineum</name>
    <dbReference type="NCBI Taxonomy" id="301880"/>
    <lineage>
        <taxon>Eukaryota</taxon>
        <taxon>Viridiplantae</taxon>
        <taxon>Streptophyta</taxon>
        <taxon>Embryophyta</taxon>
        <taxon>Tracheophyta</taxon>
        <taxon>Spermatophyta</taxon>
        <taxon>Magnoliopsida</taxon>
        <taxon>eudicotyledons</taxon>
        <taxon>Gunneridae</taxon>
        <taxon>Pentapetalae</taxon>
        <taxon>asterids</taxon>
        <taxon>campanulids</taxon>
        <taxon>Asterales</taxon>
        <taxon>Asteraceae</taxon>
        <taxon>Asteroideae</taxon>
        <taxon>Anthemideae</taxon>
        <taxon>Anthemidinae</taxon>
        <taxon>Tanacetum</taxon>
    </lineage>
</organism>
<evidence type="ECO:0000313" key="3">
    <source>
        <dbReference type="Proteomes" id="UP001151760"/>
    </source>
</evidence>
<accession>A0ABQ5BUW3</accession>
<dbReference type="EMBL" id="BQNB010013511">
    <property type="protein sequence ID" value="GJT16889.1"/>
    <property type="molecule type" value="Genomic_DNA"/>
</dbReference>
<proteinExistence type="predicted"/>
<name>A0ABQ5BUW3_9ASTR</name>